<dbReference type="SUPFAM" id="SSF48695">
    <property type="entry name" value="Multiheme cytochromes"/>
    <property type="match status" value="1"/>
</dbReference>
<dbReference type="CDD" id="cd20716">
    <property type="entry name" value="cyt_P460_fam"/>
    <property type="match status" value="1"/>
</dbReference>
<dbReference type="RefSeq" id="WP_382421361.1">
    <property type="nucleotide sequence ID" value="NZ_JBHSCW010000003.1"/>
</dbReference>
<protein>
    <recommendedName>
        <fullName evidence="4">Cytochrome P460 domain-containing protein</fullName>
    </recommendedName>
</protein>
<dbReference type="InterPro" id="IPR036280">
    <property type="entry name" value="Multihaem_cyt_sf"/>
</dbReference>
<sequence>MIDTSKTNSGLCDKGGPWRVFRRSHLAAGLVAGLFLLSAPLTALAQQCSAEQTEQLVPANSNVCSDLRKAVRDPSALPLDQYQDRLNRFLENYCHRAADSGWRRDKAVRDTGPFTASLQGGEWQGKDHGTHAPVVIWYSPEMADWLSEYRSDGESTDEEAPPVPDGAIMVKEMYPAPASRCNDVDPLKLYPTNGAAIMIRDNDASHDGWYWGWYGFGEGSGWAPDWPPAPTNPMPNQGFAQYCMNCHASAEDNLTFASPSNIEGEPGEPLTFLSQDFFEAPAPSARHREVALPDDEVHRLGTPHYRSDQELLEALRALSDELPDWDSVSKMPSQTYDNTWVGAGGPDASDEFLTSSQCLGCHDAGSTGLQFDMTQPNPHGDDLFNLSPYATWRSSPMGLAGRDPFFFAQLASETQTFHPEEPGMVEDTCLGCHGVTGQRQFHIDQYAETESCPDFRRETVNAVPWPDDHPGVENAQYGALARDGISCTACHRMALGEETEDALSQPENACVEERQALLNPDNSGFAKTFTGSFPVRPPDSLIGPFEDPKVKPMENALGITPEHNADIASSEVCGTCHTVHLPVMQEGETIGHTYEQTTYPEWAFSAYRTGDTPDGPLPHGKGARAESCQSCHMPSEAEDGTPYRSKIASIQEHSNFPEAEHSLGSEDIDLEERDHYARHTLVGLNVFLVKMAQQFPDILGIRTVDPMLVGMGVDPLLRTEQAMLDLASNETAEIAVDRVDSSADKLTAHVSLTNKVGHKFPSGVGFRRAFVDFRVLDDQGNTLWASGRTNGAGVLVDQSGAPIEGEYWWSKDCSARIRPEERLHQPHYETIARQDRAQIYQELVSTPPDDASAASCGKNSEPAGQLTTSFLSICSTVKDNRLLPHGFLPDEQRSDIAKALGAGDDLAEDVAPTAIGDDPDYSQGGGDSLVYEVPLADLPKGAKPAAVKATLYYQATPPFYLQDRMCTAKGEDRDRLGFLAGHLNLDGTQAEDWKLEVVSSGAVALSE</sequence>
<evidence type="ECO:0000313" key="3">
    <source>
        <dbReference type="Proteomes" id="UP001595799"/>
    </source>
</evidence>
<feature type="signal peptide" evidence="1">
    <location>
        <begin position="1"/>
        <end position="45"/>
    </location>
</feature>
<dbReference type="Gene3D" id="3.50.70.20">
    <property type="entry name" value="Cytochrome P460"/>
    <property type="match status" value="1"/>
</dbReference>
<proteinExistence type="predicted"/>
<keyword evidence="3" id="KW-1185">Reference proteome</keyword>
<dbReference type="InterPro" id="IPR038142">
    <property type="entry name" value="Cytochrome_P460_sp"/>
</dbReference>
<name>A0ABV8UKI1_9PROT</name>
<evidence type="ECO:0000256" key="1">
    <source>
        <dbReference type="SAM" id="SignalP"/>
    </source>
</evidence>
<dbReference type="Proteomes" id="UP001595799">
    <property type="component" value="Unassembled WGS sequence"/>
</dbReference>
<feature type="chain" id="PRO_5045377382" description="Cytochrome P460 domain-containing protein" evidence="1">
    <location>
        <begin position="46"/>
        <end position="1007"/>
    </location>
</feature>
<gene>
    <name evidence="2" type="ORF">ACFOW6_05630</name>
</gene>
<organism evidence="2 3">
    <name type="scientific">Fodinicurvata halophila</name>
    <dbReference type="NCBI Taxonomy" id="1419723"/>
    <lineage>
        <taxon>Bacteria</taxon>
        <taxon>Pseudomonadati</taxon>
        <taxon>Pseudomonadota</taxon>
        <taxon>Alphaproteobacteria</taxon>
        <taxon>Rhodospirillales</taxon>
        <taxon>Rhodovibrionaceae</taxon>
        <taxon>Fodinicurvata</taxon>
    </lineage>
</organism>
<evidence type="ECO:0000313" key="2">
    <source>
        <dbReference type="EMBL" id="MFC4351019.1"/>
    </source>
</evidence>
<reference evidence="3" key="1">
    <citation type="journal article" date="2019" name="Int. J. Syst. Evol. Microbiol.">
        <title>The Global Catalogue of Microorganisms (GCM) 10K type strain sequencing project: providing services to taxonomists for standard genome sequencing and annotation.</title>
        <authorList>
            <consortium name="The Broad Institute Genomics Platform"/>
            <consortium name="The Broad Institute Genome Sequencing Center for Infectious Disease"/>
            <person name="Wu L."/>
            <person name="Ma J."/>
        </authorList>
    </citation>
    <scope>NUCLEOTIDE SEQUENCE [LARGE SCALE GENOMIC DNA]</scope>
    <source>
        <strain evidence="3">CECT 8472</strain>
    </source>
</reference>
<dbReference type="EMBL" id="JBHSCW010000003">
    <property type="protein sequence ID" value="MFC4351019.1"/>
    <property type="molecule type" value="Genomic_DNA"/>
</dbReference>
<keyword evidence="1" id="KW-0732">Signal</keyword>
<dbReference type="Gene3D" id="1.10.1130.10">
    <property type="entry name" value="Flavocytochrome C3, Chain A"/>
    <property type="match status" value="1"/>
</dbReference>
<accession>A0ABV8UKI1</accession>
<comment type="caution">
    <text evidence="2">The sequence shown here is derived from an EMBL/GenBank/DDBJ whole genome shotgun (WGS) entry which is preliminary data.</text>
</comment>
<evidence type="ECO:0008006" key="4">
    <source>
        <dbReference type="Google" id="ProtNLM"/>
    </source>
</evidence>